<protein>
    <submittedName>
        <fullName evidence="2">Capreomycidine synthase</fullName>
    </submittedName>
</protein>
<dbReference type="InterPro" id="IPR015424">
    <property type="entry name" value="PyrdxlP-dep_Trfase"/>
</dbReference>
<dbReference type="GO" id="GO:0030170">
    <property type="term" value="F:pyridoxal phosphate binding"/>
    <property type="evidence" value="ECO:0007669"/>
    <property type="project" value="InterPro"/>
</dbReference>
<dbReference type="EMBL" id="JABCIY010000222">
    <property type="protein sequence ID" value="KAF7187771.1"/>
    <property type="molecule type" value="Genomic_DNA"/>
</dbReference>
<evidence type="ECO:0000313" key="3">
    <source>
        <dbReference type="Proteomes" id="UP000660729"/>
    </source>
</evidence>
<evidence type="ECO:0000313" key="2">
    <source>
        <dbReference type="EMBL" id="KAF7187771.1"/>
    </source>
</evidence>
<dbReference type="Proteomes" id="UP000660729">
    <property type="component" value="Unassembled WGS sequence"/>
</dbReference>
<dbReference type="Gene3D" id="3.90.1150.10">
    <property type="entry name" value="Aspartate Aminotransferase, domain 1"/>
    <property type="match status" value="1"/>
</dbReference>
<dbReference type="OrthoDB" id="7042322at2759"/>
<dbReference type="Pfam" id="PF00155">
    <property type="entry name" value="Aminotran_1_2"/>
    <property type="match status" value="1"/>
</dbReference>
<proteinExistence type="predicted"/>
<dbReference type="SUPFAM" id="SSF53383">
    <property type="entry name" value="PLP-dependent transferases"/>
    <property type="match status" value="1"/>
</dbReference>
<dbReference type="CDD" id="cd00609">
    <property type="entry name" value="AAT_like"/>
    <property type="match status" value="1"/>
</dbReference>
<dbReference type="Gene3D" id="3.40.640.10">
    <property type="entry name" value="Type I PLP-dependent aspartate aminotransferase-like (Major domain)"/>
    <property type="match status" value="1"/>
</dbReference>
<dbReference type="InterPro" id="IPR004839">
    <property type="entry name" value="Aminotransferase_I/II_large"/>
</dbReference>
<accession>A0A8H6R889</accession>
<dbReference type="PANTHER" id="PTHR43510">
    <property type="entry name" value="AMINOTRANSFERASE FUNCTION, HYPOTHETICAL (EUROFUNG)"/>
    <property type="match status" value="1"/>
</dbReference>
<evidence type="ECO:0000259" key="1">
    <source>
        <dbReference type="Pfam" id="PF00155"/>
    </source>
</evidence>
<dbReference type="AlphaFoldDB" id="A0A8H6R889"/>
<gene>
    <name evidence="2" type="ORF">HII31_10907</name>
</gene>
<keyword evidence="3" id="KW-1185">Reference proteome</keyword>
<feature type="domain" description="Aminotransferase class I/classII large" evidence="1">
    <location>
        <begin position="43"/>
        <end position="393"/>
    </location>
</feature>
<dbReference type="PANTHER" id="PTHR43510:SF1">
    <property type="entry name" value="AMINOTRANSFERASE FUNCTION, HYPOTHETICAL (EUROFUNG)"/>
    <property type="match status" value="1"/>
</dbReference>
<organism evidence="2 3">
    <name type="scientific">Pseudocercospora fuligena</name>
    <dbReference type="NCBI Taxonomy" id="685502"/>
    <lineage>
        <taxon>Eukaryota</taxon>
        <taxon>Fungi</taxon>
        <taxon>Dikarya</taxon>
        <taxon>Ascomycota</taxon>
        <taxon>Pezizomycotina</taxon>
        <taxon>Dothideomycetes</taxon>
        <taxon>Dothideomycetidae</taxon>
        <taxon>Mycosphaerellales</taxon>
        <taxon>Mycosphaerellaceae</taxon>
        <taxon>Pseudocercospora</taxon>
    </lineage>
</organism>
<reference evidence="2" key="1">
    <citation type="submission" date="2020-04" db="EMBL/GenBank/DDBJ databases">
        <title>Draft genome resource of the tomato pathogen Pseudocercospora fuligena.</title>
        <authorList>
            <person name="Zaccaron A."/>
        </authorList>
    </citation>
    <scope>NUCLEOTIDE SEQUENCE</scope>
    <source>
        <strain evidence="2">PF001</strain>
    </source>
</reference>
<sequence>MPHFKSFALDDFVLEWGPLVEVGLWDSCIEPLTLAELQAFSPAKRILAEQTQLRYGPRWGYPELREIVRRLYSAPELTAEDVIIASGCISANYLVLDTIVKAGDHVIVQHPTYNQLIELPRRAGAEVSLWKWRWKQESESISWSMDFAELEKLLQTNTKLIVLSNPTNPTGSELSREDLHRIIGIARSRDIVVMCDEVFRFMHHAKQTLPPPSLMELGYEKTIVTGSVSKGFALPGVRVGWLAVHPALRDSVLSPIKHSRDYTTITVSQVDQQIALFALSPGIRDQVLARTREICQKNIATLDAWVTKNKDWVSWQPSAGGGTGVIRITGNDGQPVDDVAFAIALAKEGKVCAPPAGHCFGHEADGTGSTDLSGFLRIGIVMAGDTLERGLAAVERLRSRWH</sequence>
<comment type="caution">
    <text evidence="2">The sequence shown here is derived from an EMBL/GenBank/DDBJ whole genome shotgun (WGS) entry which is preliminary data.</text>
</comment>
<dbReference type="InterPro" id="IPR015421">
    <property type="entry name" value="PyrdxlP-dep_Trfase_major"/>
</dbReference>
<dbReference type="InterPro" id="IPR015422">
    <property type="entry name" value="PyrdxlP-dep_Trfase_small"/>
</dbReference>
<name>A0A8H6R889_9PEZI</name>